<keyword evidence="7" id="KW-0472">Membrane</keyword>
<evidence type="ECO:0000256" key="4">
    <source>
        <dbReference type="ARBA" id="ARBA00022640"/>
    </source>
</evidence>
<evidence type="ECO:0000256" key="5">
    <source>
        <dbReference type="ARBA" id="ARBA00022991"/>
    </source>
</evidence>
<protein>
    <recommendedName>
        <fullName evidence="7">Chlorophyll a-b binding protein, chloroplastic</fullName>
    </recommendedName>
</protein>
<dbReference type="FunFam" id="1.10.3460.10:FF:000009">
    <property type="entry name" value="Chlorophyll a-b binding protein, chloroplastic"/>
    <property type="match status" value="1"/>
</dbReference>
<dbReference type="AlphaFoldDB" id="A0AAW1T3F3"/>
<dbReference type="EMBL" id="JALJOV010000399">
    <property type="protein sequence ID" value="KAK9864040.1"/>
    <property type="molecule type" value="Genomic_DNA"/>
</dbReference>
<keyword evidence="7" id="KW-0812">Transmembrane</keyword>
<keyword evidence="2 7" id="KW-0150">Chloroplast</keyword>
<dbReference type="InterPro" id="IPR001344">
    <property type="entry name" value="Chloro_AB-bd_pln"/>
</dbReference>
<keyword evidence="5 7" id="KW-0157">Chromophore</keyword>
<evidence type="ECO:0000256" key="3">
    <source>
        <dbReference type="ARBA" id="ARBA00022531"/>
    </source>
</evidence>
<organism evidence="8 9">
    <name type="scientific">Apatococcus fuscideae</name>
    <dbReference type="NCBI Taxonomy" id="2026836"/>
    <lineage>
        <taxon>Eukaryota</taxon>
        <taxon>Viridiplantae</taxon>
        <taxon>Chlorophyta</taxon>
        <taxon>core chlorophytes</taxon>
        <taxon>Trebouxiophyceae</taxon>
        <taxon>Chlorellales</taxon>
        <taxon>Chlorellaceae</taxon>
        <taxon>Apatococcus</taxon>
    </lineage>
</organism>
<accession>A0AAW1T3F3</accession>
<keyword evidence="3 7" id="KW-0602">Photosynthesis</keyword>
<sequence length="335" mass="37038">MQSGTCSLHCQTPFKRTSQLSSLSGTQVLSASALAYKRWQQQQRRQQPLLVTASFASVAGVLFVSALPFATVQSLASSGLGKKLQMDLERAKPRMEKEEQQRRQLEAKARSQSMWFGPERPKWLGPFQHDYPDHLQGEVAADYGYDVLSLGAEPGAFSRNFELEILHSRWAMLGALGALLPEVLQYAGIANFTEPRWWNVGYAKLRGEDLNYLGIGGFRIAGNQGIAIIAVCQVALMFGPEYARSCGTAALEPLGVYLPGTQNYPGGIFDPLGLSKDPFSIEELKVKEMKNGRLAMVAWLGFFAQAAATQKGPVQNLLDFVNDPMHENIFKYLRS</sequence>
<keyword evidence="4 7" id="KW-0934">Plastid</keyword>
<evidence type="ECO:0000256" key="1">
    <source>
        <dbReference type="ARBA" id="ARBA00022494"/>
    </source>
</evidence>
<keyword evidence="9" id="KW-1185">Reference proteome</keyword>
<dbReference type="Proteomes" id="UP001485043">
    <property type="component" value="Unassembled WGS sequence"/>
</dbReference>
<evidence type="ECO:0000313" key="8">
    <source>
        <dbReference type="EMBL" id="KAK9864040.1"/>
    </source>
</evidence>
<dbReference type="SUPFAM" id="SSF103511">
    <property type="entry name" value="Chlorophyll a-b binding protein"/>
    <property type="match status" value="1"/>
</dbReference>
<feature type="binding site" description="axial binding residue" evidence="6">
    <location>
        <position position="233"/>
    </location>
    <ligand>
        <name>chlorophyll b</name>
        <dbReference type="ChEBI" id="CHEBI:61721"/>
        <label>1</label>
    </ligand>
    <ligandPart>
        <name>Mg</name>
        <dbReference type="ChEBI" id="CHEBI:25107"/>
    </ligandPart>
</feature>
<proteinExistence type="inferred from homology"/>
<dbReference type="PANTHER" id="PTHR21649">
    <property type="entry name" value="CHLOROPHYLL A/B BINDING PROTEIN"/>
    <property type="match status" value="1"/>
</dbReference>
<reference evidence="8 9" key="1">
    <citation type="journal article" date="2024" name="Nat. Commun.">
        <title>Phylogenomics reveals the evolutionary origins of lichenization in chlorophyte algae.</title>
        <authorList>
            <person name="Puginier C."/>
            <person name="Libourel C."/>
            <person name="Otte J."/>
            <person name="Skaloud P."/>
            <person name="Haon M."/>
            <person name="Grisel S."/>
            <person name="Petersen M."/>
            <person name="Berrin J.G."/>
            <person name="Delaux P.M."/>
            <person name="Dal Grande F."/>
            <person name="Keller J."/>
        </authorList>
    </citation>
    <scope>NUCLEOTIDE SEQUENCE [LARGE SCALE GENOMIC DNA]</scope>
    <source>
        <strain evidence="8 9">SAG 2523</strain>
    </source>
</reference>
<keyword evidence="7" id="KW-1133">Transmembrane helix</keyword>
<comment type="similarity">
    <text evidence="7">Belongs to the light-harvesting chlorophyll a/b-binding (LHC) protein family.</text>
</comment>
<feature type="binding site" evidence="6">
    <location>
        <position position="213"/>
    </location>
    <ligand>
        <name>chlorophyll a</name>
        <dbReference type="ChEBI" id="CHEBI:58416"/>
        <label>1</label>
    </ligand>
</feature>
<evidence type="ECO:0000313" key="9">
    <source>
        <dbReference type="Proteomes" id="UP001485043"/>
    </source>
</evidence>
<gene>
    <name evidence="8" type="ORF">WJX84_000077</name>
</gene>
<keyword evidence="1 6" id="KW-0148">Chlorophyll</keyword>
<comment type="function">
    <text evidence="7">The light-harvesting complex (LHC) functions as a light receptor, it captures and delivers excitation energy to photosystems with which it is closely associated.</text>
</comment>
<feature type="binding site" description="axial binding residue" evidence="6">
    <location>
        <position position="169"/>
    </location>
    <ligand>
        <name>chlorophyll b</name>
        <dbReference type="ChEBI" id="CHEBI:61721"/>
        <label>1</label>
    </ligand>
    <ligandPart>
        <name>Mg</name>
        <dbReference type="ChEBI" id="CHEBI:25107"/>
    </ligandPart>
</feature>
<feature type="transmembrane region" description="Helical" evidence="7">
    <location>
        <begin position="48"/>
        <end position="70"/>
    </location>
</feature>
<dbReference type="Gene3D" id="1.10.3460.10">
    <property type="entry name" value="Chlorophyll a/b binding protein domain"/>
    <property type="match status" value="1"/>
</dbReference>
<dbReference type="GO" id="GO:0016168">
    <property type="term" value="F:chlorophyll binding"/>
    <property type="evidence" value="ECO:0007669"/>
    <property type="project" value="UniProtKB-KW"/>
</dbReference>
<evidence type="ECO:0000256" key="2">
    <source>
        <dbReference type="ARBA" id="ARBA00022528"/>
    </source>
</evidence>
<dbReference type="GO" id="GO:0009535">
    <property type="term" value="C:chloroplast thylakoid membrane"/>
    <property type="evidence" value="ECO:0007669"/>
    <property type="project" value="UniProtKB-SubCell"/>
</dbReference>
<feature type="binding site" evidence="6">
    <location>
        <position position="291"/>
    </location>
    <ligand>
        <name>chlorophyll a</name>
        <dbReference type="ChEBI" id="CHEBI:58416"/>
        <label>1</label>
    </ligand>
</feature>
<dbReference type="GO" id="GO:0009765">
    <property type="term" value="P:photosynthesis, light harvesting"/>
    <property type="evidence" value="ECO:0007669"/>
    <property type="project" value="InterPro"/>
</dbReference>
<dbReference type="GO" id="GO:0009522">
    <property type="term" value="C:photosystem I"/>
    <property type="evidence" value="ECO:0007669"/>
    <property type="project" value="UniProtKB-KW"/>
</dbReference>
<feature type="binding site" evidence="6">
    <location>
        <position position="305"/>
    </location>
    <ligand>
        <name>chlorophyll a</name>
        <dbReference type="ChEBI" id="CHEBI:58416"/>
        <label>1</label>
    </ligand>
</feature>
<keyword evidence="7" id="KW-0793">Thylakoid</keyword>
<dbReference type="GO" id="GO:0009523">
    <property type="term" value="C:photosystem II"/>
    <property type="evidence" value="ECO:0007669"/>
    <property type="project" value="UniProtKB-KW"/>
</dbReference>
<evidence type="ECO:0000256" key="6">
    <source>
        <dbReference type="PIRSR" id="PIRSR601344-1"/>
    </source>
</evidence>
<keyword evidence="7" id="KW-0604">Photosystem II</keyword>
<dbReference type="InterPro" id="IPR022796">
    <property type="entry name" value="Chloroa_b-bind"/>
</dbReference>
<feature type="binding site" description="axial binding residue" evidence="6">
    <location>
        <position position="251"/>
    </location>
    <ligand>
        <name>chlorophyll b</name>
        <dbReference type="ChEBI" id="CHEBI:61721"/>
        <label>1</label>
    </ligand>
    <ligandPart>
        <name>Mg</name>
        <dbReference type="ChEBI" id="CHEBI:25107"/>
    </ligandPart>
</feature>
<dbReference type="Pfam" id="PF00504">
    <property type="entry name" value="Chloroa_b-bind"/>
    <property type="match status" value="1"/>
</dbReference>
<keyword evidence="7" id="KW-0603">Photosystem I</keyword>
<feature type="binding site" evidence="6">
    <location>
        <position position="287"/>
    </location>
    <ligand>
        <name>chlorophyll a</name>
        <dbReference type="ChEBI" id="CHEBI:58416"/>
        <label>1</label>
    </ligand>
</feature>
<evidence type="ECO:0000256" key="7">
    <source>
        <dbReference type="RuleBase" id="RU363080"/>
    </source>
</evidence>
<name>A0AAW1T3F3_9CHLO</name>
<comment type="subcellular location">
    <subcellularLocation>
        <location evidence="7">Plastid</location>
        <location evidence="7">Chloroplast thylakoid membrane</location>
    </subcellularLocation>
</comment>
<feature type="binding site" description="axial binding residue" evidence="6">
    <location>
        <position position="241"/>
    </location>
    <ligand>
        <name>chlorophyll b</name>
        <dbReference type="ChEBI" id="CHEBI:61721"/>
        <label>1</label>
    </ligand>
    <ligandPart>
        <name>Mg</name>
        <dbReference type="ChEBI" id="CHEBI:25107"/>
    </ligandPart>
</feature>
<comment type="caution">
    <text evidence="8">The sequence shown here is derived from an EMBL/GenBank/DDBJ whole genome shotgun (WGS) entry which is preliminary data.</text>
</comment>
<feature type="binding site" evidence="6">
    <location>
        <position position="288"/>
    </location>
    <ligand>
        <name>chlorophyll a</name>
        <dbReference type="ChEBI" id="CHEBI:58416"/>
        <label>1</label>
    </ligand>
</feature>
<feature type="binding site" evidence="6">
    <location>
        <position position="164"/>
    </location>
    <ligand>
        <name>chlorophyll a</name>
        <dbReference type="ChEBI" id="CHEBI:58416"/>
        <label>1</label>
    </ligand>
</feature>
<feature type="binding site" evidence="6">
    <location>
        <position position="167"/>
    </location>
    <ligand>
        <name>chlorophyll a</name>
        <dbReference type="ChEBI" id="CHEBI:58416"/>
        <label>1</label>
    </ligand>
</feature>
<feature type="binding site" evidence="6">
    <location>
        <position position="293"/>
    </location>
    <ligand>
        <name>chlorophyll a</name>
        <dbReference type="ChEBI" id="CHEBI:58416"/>
        <label>1</label>
    </ligand>
</feature>